<dbReference type="EMBL" id="JNVM01000013">
    <property type="protein sequence ID" value="KEQ24897.1"/>
    <property type="molecule type" value="Genomic_DNA"/>
</dbReference>
<feature type="transmembrane region" description="Helical" evidence="1">
    <location>
        <begin position="20"/>
        <end position="39"/>
    </location>
</feature>
<dbReference type="AlphaFoldDB" id="A0A081P2H4"/>
<protein>
    <submittedName>
        <fullName evidence="2">Bacitracin ABC transporter permease</fullName>
    </submittedName>
</protein>
<dbReference type="PANTHER" id="PTHR37305">
    <property type="entry name" value="INTEGRAL MEMBRANE PROTEIN-RELATED"/>
    <property type="match status" value="1"/>
</dbReference>
<sequence length="244" mass="27352">MVNLLYTELIKLKRAKMFMVSLLGAVSAPIMMFLALLNMKSKKPETPIEFDVAFMNTNMYVILLVGTLLYGVITAYLFHREYAEDTLKNLLTIPVSRVSLIVSKLILLFLWIMVLTLTIWSLTLILGLIGQFEGLTMALLLQSLKQFVVGGALLFLLCTPTMFITFLFKNYVPTIIFTAMITMANVVLSESEYKALFPWSASYVIANGDFVPQYPPAFSYATILAASIIGLAATIIYFKKVDIH</sequence>
<reference evidence="2 3" key="1">
    <citation type="submission" date="2014-06" db="EMBL/GenBank/DDBJ databases">
        <title>Draft genome sequence of Paenibacillus sp. MSt1.</title>
        <authorList>
            <person name="Aw Y.K."/>
            <person name="Ong K.S."/>
            <person name="Gan H.M."/>
            <person name="Lee S.M."/>
        </authorList>
    </citation>
    <scope>NUCLEOTIDE SEQUENCE [LARGE SCALE GENOMIC DNA]</scope>
    <source>
        <strain evidence="2 3">MSt1</strain>
    </source>
</reference>
<keyword evidence="1" id="KW-0812">Transmembrane</keyword>
<keyword evidence="3" id="KW-1185">Reference proteome</keyword>
<keyword evidence="1" id="KW-0472">Membrane</keyword>
<evidence type="ECO:0000313" key="3">
    <source>
        <dbReference type="Proteomes" id="UP000028123"/>
    </source>
</evidence>
<feature type="transmembrane region" description="Helical" evidence="1">
    <location>
        <begin position="90"/>
        <end position="113"/>
    </location>
</feature>
<feature type="transmembrane region" description="Helical" evidence="1">
    <location>
        <begin position="147"/>
        <end position="168"/>
    </location>
</feature>
<comment type="caution">
    <text evidence="2">The sequence shown here is derived from an EMBL/GenBank/DDBJ whole genome shotgun (WGS) entry which is preliminary data.</text>
</comment>
<dbReference type="RefSeq" id="WP_036684024.1">
    <property type="nucleotide sequence ID" value="NZ_JNVM01000013.1"/>
</dbReference>
<dbReference type="OrthoDB" id="4336274at2"/>
<proteinExistence type="predicted"/>
<feature type="transmembrane region" description="Helical" evidence="1">
    <location>
        <begin position="59"/>
        <end position="78"/>
    </location>
</feature>
<accession>A0A081P2H4</accession>
<dbReference type="PANTHER" id="PTHR37305:SF1">
    <property type="entry name" value="MEMBRANE PROTEIN"/>
    <property type="match status" value="1"/>
</dbReference>
<dbReference type="Pfam" id="PF12730">
    <property type="entry name" value="ABC2_membrane_4"/>
    <property type="match status" value="1"/>
</dbReference>
<evidence type="ECO:0000313" key="2">
    <source>
        <dbReference type="EMBL" id="KEQ24897.1"/>
    </source>
</evidence>
<gene>
    <name evidence="2" type="ORF">ET33_05905</name>
</gene>
<keyword evidence="1" id="KW-1133">Transmembrane helix</keyword>
<dbReference type="eggNOG" id="COG4200">
    <property type="taxonomic scope" value="Bacteria"/>
</dbReference>
<dbReference type="Proteomes" id="UP000028123">
    <property type="component" value="Unassembled WGS sequence"/>
</dbReference>
<feature type="transmembrane region" description="Helical" evidence="1">
    <location>
        <begin position="217"/>
        <end position="238"/>
    </location>
</feature>
<evidence type="ECO:0000256" key="1">
    <source>
        <dbReference type="SAM" id="Phobius"/>
    </source>
</evidence>
<organism evidence="2 3">
    <name type="scientific">Paenibacillus tyrfis</name>
    <dbReference type="NCBI Taxonomy" id="1501230"/>
    <lineage>
        <taxon>Bacteria</taxon>
        <taxon>Bacillati</taxon>
        <taxon>Bacillota</taxon>
        <taxon>Bacilli</taxon>
        <taxon>Bacillales</taxon>
        <taxon>Paenibacillaceae</taxon>
        <taxon>Paenibacillus</taxon>
    </lineage>
</organism>
<name>A0A081P2H4_9BACL</name>